<keyword evidence="2" id="KW-0012">Acyltransferase</keyword>
<reference evidence="4 5" key="1">
    <citation type="submission" date="2021-07" db="EMBL/GenBank/DDBJ databases">
        <title>Flavobacterium sp. nov. isolated from sediment on the Taihu Lake.</title>
        <authorList>
            <person name="Qu J.-H."/>
        </authorList>
    </citation>
    <scope>NUCLEOTIDE SEQUENCE [LARGE SCALE GENOMIC DNA]</scope>
    <source>
        <strain evidence="4 5">NAS39</strain>
    </source>
</reference>
<comment type="caution">
    <text evidence="4">The sequence shown here is derived from an EMBL/GenBank/DDBJ whole genome shotgun (WGS) entry which is preliminary data.</text>
</comment>
<dbReference type="CDD" id="cd04301">
    <property type="entry name" value="NAT_SF"/>
    <property type="match status" value="1"/>
</dbReference>
<organism evidence="4 5">
    <name type="scientific">Flavobacterium taihuense</name>
    <dbReference type="NCBI Taxonomy" id="2857508"/>
    <lineage>
        <taxon>Bacteria</taxon>
        <taxon>Pseudomonadati</taxon>
        <taxon>Bacteroidota</taxon>
        <taxon>Flavobacteriia</taxon>
        <taxon>Flavobacteriales</taxon>
        <taxon>Flavobacteriaceae</taxon>
        <taxon>Flavobacterium</taxon>
    </lineage>
</organism>
<dbReference type="Proteomes" id="UP000812031">
    <property type="component" value="Unassembled WGS sequence"/>
</dbReference>
<gene>
    <name evidence="4" type="ORF">KZH69_09520</name>
</gene>
<proteinExistence type="predicted"/>
<dbReference type="Pfam" id="PF00583">
    <property type="entry name" value="Acetyltransf_1"/>
    <property type="match status" value="1"/>
</dbReference>
<feature type="domain" description="N-acetyltransferase" evidence="3">
    <location>
        <begin position="2"/>
        <end position="150"/>
    </location>
</feature>
<evidence type="ECO:0000256" key="2">
    <source>
        <dbReference type="ARBA" id="ARBA00023315"/>
    </source>
</evidence>
<keyword evidence="5" id="KW-1185">Reference proteome</keyword>
<evidence type="ECO:0000313" key="5">
    <source>
        <dbReference type="Proteomes" id="UP000812031"/>
    </source>
</evidence>
<dbReference type="PROSITE" id="PS51186">
    <property type="entry name" value="GNAT"/>
    <property type="match status" value="1"/>
</dbReference>
<evidence type="ECO:0000256" key="1">
    <source>
        <dbReference type="ARBA" id="ARBA00022679"/>
    </source>
</evidence>
<keyword evidence="1" id="KW-0808">Transferase</keyword>
<dbReference type="RefSeq" id="WP_219317209.1">
    <property type="nucleotide sequence ID" value="NZ_JAHWYN010000007.1"/>
</dbReference>
<dbReference type="PANTHER" id="PTHR43877:SF2">
    <property type="entry name" value="AMINOALKYLPHOSPHONATE N-ACETYLTRANSFERASE-RELATED"/>
    <property type="match status" value="1"/>
</dbReference>
<dbReference type="InterPro" id="IPR000182">
    <property type="entry name" value="GNAT_dom"/>
</dbReference>
<protein>
    <submittedName>
        <fullName evidence="4">GNAT family N-acetyltransferase</fullName>
    </submittedName>
</protein>
<accession>A0ABS6XVM3</accession>
<dbReference type="PANTHER" id="PTHR43877">
    <property type="entry name" value="AMINOALKYLPHOSPHONATE N-ACETYLTRANSFERASE-RELATED-RELATED"/>
    <property type="match status" value="1"/>
</dbReference>
<evidence type="ECO:0000259" key="3">
    <source>
        <dbReference type="PROSITE" id="PS51186"/>
    </source>
</evidence>
<dbReference type="EMBL" id="JAHWYN010000007">
    <property type="protein sequence ID" value="MBW4360720.1"/>
    <property type="molecule type" value="Genomic_DNA"/>
</dbReference>
<sequence>MPTIRRTTSENTDFKNLVVLLDVDLKIKDGEEHDFYSQYNKLDTINNVVVCYQDEIAIGCGAFKEFDLNTVEIKRMFVHSNFRGKGVARTVLAALEVWASELNYTDCVLETGTNNPQAIALYHKSGYEIIPNYGQYENIKNSVCLKKSIR</sequence>
<evidence type="ECO:0000313" key="4">
    <source>
        <dbReference type="EMBL" id="MBW4360720.1"/>
    </source>
</evidence>
<name>A0ABS6XVM3_9FLAO</name>
<dbReference type="InterPro" id="IPR050832">
    <property type="entry name" value="Bact_Acetyltransf"/>
</dbReference>